<organism evidence="2 3">
    <name type="scientific">Salinibacterium xinjiangense</name>
    <dbReference type="NCBI Taxonomy" id="386302"/>
    <lineage>
        <taxon>Bacteria</taxon>
        <taxon>Bacillati</taxon>
        <taxon>Actinomycetota</taxon>
        <taxon>Actinomycetes</taxon>
        <taxon>Micrococcales</taxon>
        <taxon>Microbacteriaceae</taxon>
        <taxon>Salinibacterium</taxon>
    </lineage>
</organism>
<dbReference type="EMBL" id="OCST01000004">
    <property type="protein sequence ID" value="SOE71051.1"/>
    <property type="molecule type" value="Genomic_DNA"/>
</dbReference>
<feature type="domain" description="AB hydrolase-1" evidence="1">
    <location>
        <begin position="7"/>
        <end position="213"/>
    </location>
</feature>
<dbReference type="OrthoDB" id="4944883at2"/>
<dbReference type="Gene3D" id="3.40.50.1820">
    <property type="entry name" value="alpha/beta hydrolase"/>
    <property type="match status" value="1"/>
</dbReference>
<accession>A0A2C8ZYF1</accession>
<dbReference type="GO" id="GO:0016787">
    <property type="term" value="F:hydrolase activity"/>
    <property type="evidence" value="ECO:0007669"/>
    <property type="project" value="UniProtKB-KW"/>
</dbReference>
<dbReference type="AlphaFoldDB" id="A0A2C8ZYF1"/>
<dbReference type="InterPro" id="IPR029058">
    <property type="entry name" value="AB_hydrolase_fold"/>
</dbReference>
<reference evidence="2 3" key="1">
    <citation type="submission" date="2017-09" db="EMBL/GenBank/DDBJ databases">
        <authorList>
            <person name="Ehlers B."/>
            <person name="Leendertz F.H."/>
        </authorList>
    </citation>
    <scope>NUCLEOTIDE SEQUENCE [LARGE SCALE GENOMIC DNA]</scope>
    <source>
        <strain evidence="2 3">CGMCC 1.05381</strain>
    </source>
</reference>
<name>A0A2C8ZYF1_9MICO</name>
<dbReference type="SUPFAM" id="SSF53474">
    <property type="entry name" value="alpha/beta-Hydrolases"/>
    <property type="match status" value="1"/>
</dbReference>
<sequence>MSAKPTLVLVPGLSGRSTWDFPFIAPMLCRRFEVTEVDFDAAAPDLDSLLAIVDAAVARCATPPVLLGYSLGATVAARVSRPLASLVLVAGWWRPSPKLVAFANSWMTLRAEESTALDEVSALALYSAEGWDAARALPADSVTDALVALAAGVDVSEVDLSATAPTLVIGGSHDEVATTRETQLLFGAIRDARYAELRSGHAVTHERPAELLELVTSFAAHPTEFPAGSIISEQSP</sequence>
<keyword evidence="3" id="KW-1185">Reference proteome</keyword>
<keyword evidence="2" id="KW-0378">Hydrolase</keyword>
<evidence type="ECO:0000259" key="1">
    <source>
        <dbReference type="Pfam" id="PF12697"/>
    </source>
</evidence>
<dbReference type="RefSeq" id="WP_097061419.1">
    <property type="nucleotide sequence ID" value="NZ_BMLC01000003.1"/>
</dbReference>
<dbReference type="InterPro" id="IPR000073">
    <property type="entry name" value="AB_hydrolase_1"/>
</dbReference>
<dbReference type="Proteomes" id="UP000219440">
    <property type="component" value="Unassembled WGS sequence"/>
</dbReference>
<gene>
    <name evidence="2" type="ORF">SAMN06296378_2386</name>
</gene>
<protein>
    <submittedName>
        <fullName evidence="2">Alpha/beta hydrolase family protein</fullName>
    </submittedName>
</protein>
<dbReference type="Pfam" id="PF12697">
    <property type="entry name" value="Abhydrolase_6"/>
    <property type="match status" value="1"/>
</dbReference>
<evidence type="ECO:0000313" key="2">
    <source>
        <dbReference type="EMBL" id="SOE71051.1"/>
    </source>
</evidence>
<proteinExistence type="predicted"/>
<evidence type="ECO:0000313" key="3">
    <source>
        <dbReference type="Proteomes" id="UP000219440"/>
    </source>
</evidence>